<evidence type="ECO:0000313" key="2">
    <source>
        <dbReference type="EnsemblMetazoa" id="GPPI015802-PA"/>
    </source>
</evidence>
<dbReference type="SUPFAM" id="SSF52949">
    <property type="entry name" value="Macro domain-like"/>
    <property type="match status" value="1"/>
</dbReference>
<dbReference type="InterPro" id="IPR008283">
    <property type="entry name" value="Peptidase_M17_N"/>
</dbReference>
<evidence type="ECO:0000259" key="1">
    <source>
        <dbReference type="Pfam" id="PF02789"/>
    </source>
</evidence>
<dbReference type="AlphaFoldDB" id="A0A1B0B1I3"/>
<dbReference type="STRING" id="67801.A0A1B0B1I3"/>
<dbReference type="Proteomes" id="UP000092460">
    <property type="component" value="Unassembled WGS sequence"/>
</dbReference>
<feature type="domain" description="Peptidase M17 leucyl aminopeptidase N-terminal" evidence="1">
    <location>
        <begin position="44"/>
        <end position="139"/>
    </location>
</feature>
<dbReference type="InterPro" id="IPR043472">
    <property type="entry name" value="Macro_dom-like"/>
</dbReference>
<evidence type="ECO:0000313" key="3">
    <source>
        <dbReference type="Proteomes" id="UP000092460"/>
    </source>
</evidence>
<name>A0A1B0B1I3_9MUSC</name>
<dbReference type="Gene3D" id="3.40.220.10">
    <property type="entry name" value="Leucine Aminopeptidase, subunit E, domain 1"/>
    <property type="match status" value="1"/>
</dbReference>
<protein>
    <recommendedName>
        <fullName evidence="1">Peptidase M17 leucyl aminopeptidase N-terminal domain-containing protein</fullName>
    </recommendedName>
</protein>
<organism evidence="2 3">
    <name type="scientific">Glossina palpalis gambiensis</name>
    <dbReference type="NCBI Taxonomy" id="67801"/>
    <lineage>
        <taxon>Eukaryota</taxon>
        <taxon>Metazoa</taxon>
        <taxon>Ecdysozoa</taxon>
        <taxon>Arthropoda</taxon>
        <taxon>Hexapoda</taxon>
        <taxon>Insecta</taxon>
        <taxon>Pterygota</taxon>
        <taxon>Neoptera</taxon>
        <taxon>Endopterygota</taxon>
        <taxon>Diptera</taxon>
        <taxon>Brachycera</taxon>
        <taxon>Muscomorpha</taxon>
        <taxon>Hippoboscoidea</taxon>
        <taxon>Glossinidae</taxon>
        <taxon>Glossina</taxon>
    </lineage>
</organism>
<dbReference type="GO" id="GO:0070006">
    <property type="term" value="F:metalloaminopeptidase activity"/>
    <property type="evidence" value="ECO:0007669"/>
    <property type="project" value="InterPro"/>
</dbReference>
<dbReference type="GO" id="GO:0006508">
    <property type="term" value="P:proteolysis"/>
    <property type="evidence" value="ECO:0007669"/>
    <property type="project" value="InterPro"/>
</dbReference>
<dbReference type="Pfam" id="PF02789">
    <property type="entry name" value="Peptidase_M17_N"/>
    <property type="match status" value="1"/>
</dbReference>
<dbReference type="EMBL" id="JXJN01007184">
    <property type="status" value="NOT_ANNOTATED_CDS"/>
    <property type="molecule type" value="Genomic_DNA"/>
</dbReference>
<sequence length="140" mass="15436">MTSIRMTNWLGRSFLRYANVAQISGIQSRFLASHDDSRVAKGLVIGVYQKERGKDPKLTPSGEKFDDRVEDKMTELVKECNTTGALGKGKVINNIDQEYKSIAAIELGHEAGGFNNLKMIDECVENIRVASGVGARSLQM</sequence>
<accession>A0A1B0B1I3</accession>
<dbReference type="EnsemblMetazoa" id="GPPI015802-RA">
    <property type="protein sequence ID" value="GPPI015802-PA"/>
    <property type="gene ID" value="GPPI015802"/>
</dbReference>
<keyword evidence="3" id="KW-1185">Reference proteome</keyword>
<reference evidence="3" key="1">
    <citation type="submission" date="2015-01" db="EMBL/GenBank/DDBJ databases">
        <authorList>
            <person name="Aksoy S."/>
            <person name="Warren W."/>
            <person name="Wilson R.K."/>
        </authorList>
    </citation>
    <scope>NUCLEOTIDE SEQUENCE [LARGE SCALE GENOMIC DNA]</scope>
    <source>
        <strain evidence="3">IAEA</strain>
    </source>
</reference>
<proteinExistence type="predicted"/>
<reference evidence="2" key="2">
    <citation type="submission" date="2020-05" db="UniProtKB">
        <authorList>
            <consortium name="EnsemblMetazoa"/>
        </authorList>
    </citation>
    <scope>IDENTIFICATION</scope>
    <source>
        <strain evidence="2">IAEA</strain>
    </source>
</reference>
<dbReference type="VEuPathDB" id="VectorBase:GPPI015802"/>